<comment type="subunit">
    <text evidence="3">Homodimer.</text>
</comment>
<dbReference type="OrthoDB" id="5870696at2"/>
<dbReference type="GO" id="GO:0004751">
    <property type="term" value="F:ribose-5-phosphate isomerase activity"/>
    <property type="evidence" value="ECO:0007669"/>
    <property type="project" value="UniProtKB-UniRule"/>
</dbReference>
<dbReference type="UniPathway" id="UPA00115">
    <property type="reaction ID" value="UER00412"/>
</dbReference>
<sequence length="223" mass="23803">MNAKQIAAERAVDYVKDGMIVGLGTGSTAYFAIQKIGSLVKQGMKIKAIASSQASDDLARQLGIPLLEPGNEQQIDVSIDGADEVDTNGNLIKGGGGALLREKILATNSKKFFVVVDESKLVTKLGKFKLPVEIIKFGSVLTLAKLEALGGKPVVRQKDGKDFNTDNGNLIADCSFYPIEDPKALHEQLKQLTGVVETGIFPTEVVTAVIAAYASGETKQFDY</sequence>
<evidence type="ECO:0000256" key="2">
    <source>
        <dbReference type="ARBA" id="ARBA00023235"/>
    </source>
</evidence>
<dbReference type="PANTHER" id="PTHR11934">
    <property type="entry name" value="RIBOSE-5-PHOSPHATE ISOMERASE"/>
    <property type="match status" value="1"/>
</dbReference>
<dbReference type="InterPro" id="IPR020672">
    <property type="entry name" value="Ribose5P_isomerase_typA_subgr"/>
</dbReference>
<dbReference type="NCBIfam" id="TIGR00021">
    <property type="entry name" value="rpiA"/>
    <property type="match status" value="1"/>
</dbReference>
<dbReference type="Proteomes" id="UP000251889">
    <property type="component" value="Unassembled WGS sequence"/>
</dbReference>
<reference evidence="4 5" key="1">
    <citation type="submission" date="2018-06" db="EMBL/GenBank/DDBJ databases">
        <title>Chryseolinea flavus sp. nov., a member of the phylum Bacteroidetes isolated from soil.</title>
        <authorList>
            <person name="Li Y."/>
            <person name="Wang J."/>
        </authorList>
    </citation>
    <scope>NUCLEOTIDE SEQUENCE [LARGE SCALE GENOMIC DNA]</scope>
    <source>
        <strain evidence="4 5">SDU1-6</strain>
    </source>
</reference>
<dbReference type="AlphaFoldDB" id="A0A364Y1W0"/>
<comment type="catalytic activity">
    <reaction evidence="1 3">
        <text>aldehydo-D-ribose 5-phosphate = D-ribulose 5-phosphate</text>
        <dbReference type="Rhea" id="RHEA:14657"/>
        <dbReference type="ChEBI" id="CHEBI:58121"/>
        <dbReference type="ChEBI" id="CHEBI:58273"/>
        <dbReference type="EC" id="5.3.1.6"/>
    </reaction>
</comment>
<evidence type="ECO:0000256" key="3">
    <source>
        <dbReference type="HAMAP-Rule" id="MF_00170"/>
    </source>
</evidence>
<dbReference type="InterPro" id="IPR004788">
    <property type="entry name" value="Ribose5P_isomerase_type_A"/>
</dbReference>
<feature type="binding site" evidence="3">
    <location>
        <begin position="25"/>
        <end position="28"/>
    </location>
    <ligand>
        <name>substrate</name>
    </ligand>
</feature>
<dbReference type="SUPFAM" id="SSF100950">
    <property type="entry name" value="NagB/RpiA/CoA transferase-like"/>
    <property type="match status" value="1"/>
</dbReference>
<dbReference type="EC" id="5.3.1.6" evidence="3"/>
<proteinExistence type="inferred from homology"/>
<dbReference type="EMBL" id="QMFY01000005">
    <property type="protein sequence ID" value="RAW00863.1"/>
    <property type="molecule type" value="Genomic_DNA"/>
</dbReference>
<dbReference type="NCBIfam" id="NF001924">
    <property type="entry name" value="PRK00702.1"/>
    <property type="match status" value="1"/>
</dbReference>
<dbReference type="GO" id="GO:0009052">
    <property type="term" value="P:pentose-phosphate shunt, non-oxidative branch"/>
    <property type="evidence" value="ECO:0007669"/>
    <property type="project" value="UniProtKB-UniRule"/>
</dbReference>
<accession>A0A364Y1W0</accession>
<dbReference type="Gene3D" id="3.30.70.260">
    <property type="match status" value="1"/>
</dbReference>
<organism evidence="4 5">
    <name type="scientific">Pseudochryseolinea flava</name>
    <dbReference type="NCBI Taxonomy" id="2059302"/>
    <lineage>
        <taxon>Bacteria</taxon>
        <taxon>Pseudomonadati</taxon>
        <taxon>Bacteroidota</taxon>
        <taxon>Cytophagia</taxon>
        <taxon>Cytophagales</taxon>
        <taxon>Fulvivirgaceae</taxon>
        <taxon>Pseudochryseolinea</taxon>
    </lineage>
</organism>
<feature type="binding site" evidence="3">
    <location>
        <begin position="80"/>
        <end position="83"/>
    </location>
    <ligand>
        <name>substrate</name>
    </ligand>
</feature>
<dbReference type="PANTHER" id="PTHR11934:SF0">
    <property type="entry name" value="RIBOSE-5-PHOSPHATE ISOMERASE"/>
    <property type="match status" value="1"/>
</dbReference>
<name>A0A364Y1W0_9BACT</name>
<dbReference type="RefSeq" id="WP_112747020.1">
    <property type="nucleotide sequence ID" value="NZ_QMFY01000005.1"/>
</dbReference>
<evidence type="ECO:0000313" key="5">
    <source>
        <dbReference type="Proteomes" id="UP000251889"/>
    </source>
</evidence>
<keyword evidence="2 3" id="KW-0413">Isomerase</keyword>
<gene>
    <name evidence="3" type="primary">rpiA</name>
    <name evidence="4" type="ORF">DQQ10_11505</name>
</gene>
<dbReference type="Gene3D" id="3.40.50.1360">
    <property type="match status" value="1"/>
</dbReference>
<dbReference type="FunFam" id="3.40.50.1360:FF:000001">
    <property type="entry name" value="Ribose-5-phosphate isomerase A"/>
    <property type="match status" value="1"/>
</dbReference>
<evidence type="ECO:0000313" key="4">
    <source>
        <dbReference type="EMBL" id="RAW00863.1"/>
    </source>
</evidence>
<feature type="binding site" evidence="3">
    <location>
        <position position="120"/>
    </location>
    <ligand>
        <name>substrate</name>
    </ligand>
</feature>
<feature type="active site" description="Proton acceptor" evidence="3">
    <location>
        <position position="102"/>
    </location>
</feature>
<dbReference type="HAMAP" id="MF_00170">
    <property type="entry name" value="Rib_5P_isom_A"/>
    <property type="match status" value="1"/>
</dbReference>
<feature type="binding site" evidence="3">
    <location>
        <begin position="93"/>
        <end position="96"/>
    </location>
    <ligand>
        <name>substrate</name>
    </ligand>
</feature>
<dbReference type="Pfam" id="PF06026">
    <property type="entry name" value="Rib_5-P_isom_A"/>
    <property type="match status" value="1"/>
</dbReference>
<evidence type="ECO:0000256" key="1">
    <source>
        <dbReference type="ARBA" id="ARBA00001713"/>
    </source>
</evidence>
<comment type="caution">
    <text evidence="4">The sequence shown here is derived from an EMBL/GenBank/DDBJ whole genome shotgun (WGS) entry which is preliminary data.</text>
</comment>
<comment type="similarity">
    <text evidence="3">Belongs to the ribose 5-phosphate isomerase family.</text>
</comment>
<dbReference type="InterPro" id="IPR037171">
    <property type="entry name" value="NagB/RpiA_transferase-like"/>
</dbReference>
<protein>
    <recommendedName>
        <fullName evidence="3">Ribose-5-phosphate isomerase A</fullName>
        <ecNumber evidence="3">5.3.1.6</ecNumber>
    </recommendedName>
    <alternativeName>
        <fullName evidence="3">Phosphoriboisomerase A</fullName>
        <shortName evidence="3">PRI</shortName>
    </alternativeName>
</protein>
<dbReference type="GO" id="GO:0006014">
    <property type="term" value="P:D-ribose metabolic process"/>
    <property type="evidence" value="ECO:0007669"/>
    <property type="project" value="TreeGrafter"/>
</dbReference>
<keyword evidence="5" id="KW-1185">Reference proteome</keyword>
<dbReference type="CDD" id="cd01398">
    <property type="entry name" value="RPI_A"/>
    <property type="match status" value="1"/>
</dbReference>
<dbReference type="GO" id="GO:0005829">
    <property type="term" value="C:cytosol"/>
    <property type="evidence" value="ECO:0007669"/>
    <property type="project" value="TreeGrafter"/>
</dbReference>
<dbReference type="SUPFAM" id="SSF75445">
    <property type="entry name" value="D-ribose-5-phosphate isomerase (RpiA), lid domain"/>
    <property type="match status" value="1"/>
</dbReference>
<comment type="pathway">
    <text evidence="3">Carbohydrate degradation; pentose phosphate pathway; D-ribose 5-phosphate from D-ribulose 5-phosphate (non-oxidative stage): step 1/1.</text>
</comment>
<comment type="function">
    <text evidence="3">Catalyzes the reversible conversion of ribose-5-phosphate to ribulose 5-phosphate.</text>
</comment>